<dbReference type="Proteomes" id="UP000019118">
    <property type="component" value="Unassembled WGS sequence"/>
</dbReference>
<reference evidence="4" key="1">
    <citation type="journal article" date="2013" name="Genome Biol.">
        <title>Draft genome of the mountain pine beetle, Dendroctonus ponderosae Hopkins, a major forest pest.</title>
        <authorList>
            <person name="Keeling C.I."/>
            <person name="Yuen M.M."/>
            <person name="Liao N.Y."/>
            <person name="Docking T.R."/>
            <person name="Chan S.K."/>
            <person name="Taylor G.A."/>
            <person name="Palmquist D.L."/>
            <person name="Jackman S.D."/>
            <person name="Nguyen A."/>
            <person name="Li M."/>
            <person name="Henderson H."/>
            <person name="Janes J.K."/>
            <person name="Zhao Y."/>
            <person name="Pandoh P."/>
            <person name="Moore R."/>
            <person name="Sperling F.A."/>
            <person name="Huber D.P."/>
            <person name="Birol I."/>
            <person name="Jones S.J."/>
            <person name="Bohlmann J."/>
        </authorList>
    </citation>
    <scope>NUCLEOTIDE SEQUENCE</scope>
</reference>
<name>A0AAR5QKM2_DENPD</name>
<dbReference type="Gene3D" id="2.20.100.10">
    <property type="entry name" value="Thrombospondin type-1 (TSP1) repeat"/>
    <property type="match status" value="1"/>
</dbReference>
<sequence length="162" mass="18793">MSISVPFIILALVLYCLQGTPAALDNDLVESPIFDVRPESKSLQEIKLGLDILKEENEKKIQKIKESKKTNPNLQRVKQILSKFLSTLKRNKRKIDKRKENGQPKWQKWTDWSTCSVTCGKGRVIRWRHCQDHCDGIETEMEEISCQLPECPRKLFGVIKLE</sequence>
<evidence type="ECO:0000256" key="1">
    <source>
        <dbReference type="SAM" id="Coils"/>
    </source>
</evidence>
<evidence type="ECO:0000256" key="2">
    <source>
        <dbReference type="SAM" id="SignalP"/>
    </source>
</evidence>
<evidence type="ECO:0000313" key="3">
    <source>
        <dbReference type="EnsemblMetazoa" id="XP_019773773.1"/>
    </source>
</evidence>
<dbReference type="InterPro" id="IPR036383">
    <property type="entry name" value="TSP1_rpt_sf"/>
</dbReference>
<keyword evidence="1" id="KW-0175">Coiled coil</keyword>
<keyword evidence="2" id="KW-0732">Signal</keyword>
<dbReference type="EnsemblMetazoa" id="XM_019918214.1">
    <property type="protein sequence ID" value="XP_019773773.1"/>
    <property type="gene ID" value="LOC109547002"/>
</dbReference>
<dbReference type="PROSITE" id="PS50092">
    <property type="entry name" value="TSP1"/>
    <property type="match status" value="1"/>
</dbReference>
<dbReference type="InterPro" id="IPR000884">
    <property type="entry name" value="TSP1_rpt"/>
</dbReference>
<reference evidence="3" key="2">
    <citation type="submission" date="2024-08" db="UniProtKB">
        <authorList>
            <consortium name="EnsemblMetazoa"/>
        </authorList>
    </citation>
    <scope>IDENTIFICATION</scope>
</reference>
<dbReference type="SMART" id="SM00209">
    <property type="entry name" value="TSP1"/>
    <property type="match status" value="1"/>
</dbReference>
<protein>
    <submittedName>
        <fullName evidence="3">Uncharacterized protein</fullName>
    </submittedName>
</protein>
<dbReference type="SUPFAM" id="SSF82895">
    <property type="entry name" value="TSP-1 type 1 repeat"/>
    <property type="match status" value="1"/>
</dbReference>
<feature type="signal peptide" evidence="2">
    <location>
        <begin position="1"/>
        <end position="22"/>
    </location>
</feature>
<dbReference type="AlphaFoldDB" id="A0AAR5QKM2"/>
<organism evidence="3 4">
    <name type="scientific">Dendroctonus ponderosae</name>
    <name type="common">Mountain pine beetle</name>
    <dbReference type="NCBI Taxonomy" id="77166"/>
    <lineage>
        <taxon>Eukaryota</taxon>
        <taxon>Metazoa</taxon>
        <taxon>Ecdysozoa</taxon>
        <taxon>Arthropoda</taxon>
        <taxon>Hexapoda</taxon>
        <taxon>Insecta</taxon>
        <taxon>Pterygota</taxon>
        <taxon>Neoptera</taxon>
        <taxon>Endopterygota</taxon>
        <taxon>Coleoptera</taxon>
        <taxon>Polyphaga</taxon>
        <taxon>Cucujiformia</taxon>
        <taxon>Curculionidae</taxon>
        <taxon>Scolytinae</taxon>
        <taxon>Dendroctonus</taxon>
    </lineage>
</organism>
<feature type="coiled-coil region" evidence="1">
    <location>
        <begin position="43"/>
        <end position="70"/>
    </location>
</feature>
<keyword evidence="4" id="KW-1185">Reference proteome</keyword>
<accession>A0AAR5QKM2</accession>
<proteinExistence type="predicted"/>
<evidence type="ECO:0000313" key="4">
    <source>
        <dbReference type="Proteomes" id="UP000019118"/>
    </source>
</evidence>
<feature type="chain" id="PRO_5043893888" evidence="2">
    <location>
        <begin position="23"/>
        <end position="162"/>
    </location>
</feature>
<dbReference type="Pfam" id="PF00090">
    <property type="entry name" value="TSP_1"/>
    <property type="match status" value="1"/>
</dbReference>